<comment type="caution">
    <text evidence="1">The sequence shown here is derived from an EMBL/GenBank/DDBJ whole genome shotgun (WGS) entry which is preliminary data.</text>
</comment>
<sequence>MKNLYLLLVTIVVLPFSLKAQETIQFYRPNDQRGINVFETHKQDTVPFTGLKVKVGGNFELTYQALKESNTAVSYIPAGYTSSVTTLQPLTHGFQLPMANLNLDIQLADGVRMNLTQYLASRHHENTWVKGGYIQFDKLPFLHSDVIDDIMKSVSIRIGQNDVDYGDQHYRRTDGGNTIYNPFIENYLMDEFSTELGAQFYYFHKSGLFVMGGITDGLLNETVVKSTKIDAKTGAPIANDPALLGKIGFDKQVNNDFRIRISGSVYTAASDYSNTLMSGDRTGSHYYNVMENAAVAAATTLNEAVDYNFTSGRVSPGFSNEIHAFMGNLFLKYRGLEFFGTAENVTGRAASELNNRWATQYAGDLIYRFPADKENFWLGFRYNTVSMNLAGTGDIKVNREAGSFGWFLTKNIMMKTEYVNQQYKDYPANNILNGGKFNGVLLEASIAF</sequence>
<proteinExistence type="predicted"/>
<organism evidence="1 2">
    <name type="scientific">Mucilaginibacter ximonensis</name>
    <dbReference type="NCBI Taxonomy" id="538021"/>
    <lineage>
        <taxon>Bacteria</taxon>
        <taxon>Pseudomonadati</taxon>
        <taxon>Bacteroidota</taxon>
        <taxon>Sphingobacteriia</taxon>
        <taxon>Sphingobacteriales</taxon>
        <taxon>Sphingobacteriaceae</taxon>
        <taxon>Mucilaginibacter</taxon>
    </lineage>
</organism>
<dbReference type="RefSeq" id="WP_377187025.1">
    <property type="nucleotide sequence ID" value="NZ_JBHUPD010000003.1"/>
</dbReference>
<evidence type="ECO:0000313" key="2">
    <source>
        <dbReference type="Proteomes" id="UP001597557"/>
    </source>
</evidence>
<keyword evidence="2" id="KW-1185">Reference proteome</keyword>
<reference evidence="2" key="1">
    <citation type="journal article" date="2019" name="Int. J. Syst. Evol. Microbiol.">
        <title>The Global Catalogue of Microorganisms (GCM) 10K type strain sequencing project: providing services to taxonomists for standard genome sequencing and annotation.</title>
        <authorList>
            <consortium name="The Broad Institute Genomics Platform"/>
            <consortium name="The Broad Institute Genome Sequencing Center for Infectious Disease"/>
            <person name="Wu L."/>
            <person name="Ma J."/>
        </authorList>
    </citation>
    <scope>NUCLEOTIDE SEQUENCE [LARGE SCALE GENOMIC DNA]</scope>
    <source>
        <strain evidence="2">KCTC 22437</strain>
    </source>
</reference>
<name>A0ABW5YFB4_9SPHI</name>
<accession>A0ABW5YFB4</accession>
<gene>
    <name evidence="1" type="ORF">ACFS5N_14660</name>
</gene>
<dbReference type="EMBL" id="JBHUPD010000003">
    <property type="protein sequence ID" value="MFD2873724.1"/>
    <property type="molecule type" value="Genomic_DNA"/>
</dbReference>
<evidence type="ECO:0000313" key="1">
    <source>
        <dbReference type="EMBL" id="MFD2873724.1"/>
    </source>
</evidence>
<dbReference type="Proteomes" id="UP001597557">
    <property type="component" value="Unassembled WGS sequence"/>
</dbReference>
<protein>
    <submittedName>
        <fullName evidence="1">Uncharacterized protein</fullName>
    </submittedName>
</protein>